<feature type="region of interest" description="Disordered" evidence="1">
    <location>
        <begin position="1"/>
        <end position="21"/>
    </location>
</feature>
<evidence type="ECO:0000313" key="3">
    <source>
        <dbReference type="Proteomes" id="UP001412239"/>
    </source>
</evidence>
<feature type="compositionally biased region" description="Basic and acidic residues" evidence="1">
    <location>
        <begin position="81"/>
        <end position="93"/>
    </location>
</feature>
<accession>A0A292PVS5</accession>
<evidence type="ECO:0000256" key="1">
    <source>
        <dbReference type="SAM" id="MobiDB-lite"/>
    </source>
</evidence>
<feature type="region of interest" description="Disordered" evidence="1">
    <location>
        <begin position="60"/>
        <end position="99"/>
    </location>
</feature>
<organism evidence="2 3">
    <name type="scientific">Tuber aestivum</name>
    <name type="common">summer truffle</name>
    <dbReference type="NCBI Taxonomy" id="59557"/>
    <lineage>
        <taxon>Eukaryota</taxon>
        <taxon>Fungi</taxon>
        <taxon>Dikarya</taxon>
        <taxon>Ascomycota</taxon>
        <taxon>Pezizomycotina</taxon>
        <taxon>Pezizomycetes</taxon>
        <taxon>Pezizales</taxon>
        <taxon>Tuberaceae</taxon>
        <taxon>Tuber</taxon>
    </lineage>
</organism>
<protein>
    <submittedName>
        <fullName evidence="2">Uncharacterized protein</fullName>
    </submittedName>
</protein>
<dbReference type="AlphaFoldDB" id="A0A292PVS5"/>
<keyword evidence="3" id="KW-1185">Reference proteome</keyword>
<dbReference type="Proteomes" id="UP001412239">
    <property type="component" value="Unassembled WGS sequence"/>
</dbReference>
<reference evidence="2" key="1">
    <citation type="submission" date="2015-10" db="EMBL/GenBank/DDBJ databases">
        <authorList>
            <person name="Regsiter A."/>
            <person name="william w."/>
        </authorList>
    </citation>
    <scope>NUCLEOTIDE SEQUENCE</scope>
    <source>
        <strain evidence="2">Montdore</strain>
    </source>
</reference>
<dbReference type="EMBL" id="LN891040">
    <property type="protein sequence ID" value="CUS10738.1"/>
    <property type="molecule type" value="Genomic_DNA"/>
</dbReference>
<proteinExistence type="predicted"/>
<evidence type="ECO:0000313" key="2">
    <source>
        <dbReference type="EMBL" id="CUS10738.1"/>
    </source>
</evidence>
<gene>
    <name evidence="2" type="ORF">GSTUAT00005188001</name>
</gene>
<name>A0A292PVS5_9PEZI</name>
<sequence length="152" mass="17047">MQEALTRKMGQPEGSRGMPLFEGREERGTRYRIFRFALGERKFKNGKVWEVKAGREFLGQSDGVRQGGGTEPLNPSGSEFFTRKGKADTRWSSRPETLQGCTGRHDISTVFVDNSIDSRISVSVNKLLKPIRCAAASRYKYTGKRARGEGLQ</sequence>